<evidence type="ECO:0000313" key="2">
    <source>
        <dbReference type="EMBL" id="TCI02436.1"/>
    </source>
</evidence>
<evidence type="ECO:0000313" key="3">
    <source>
        <dbReference type="Proteomes" id="UP000292554"/>
    </source>
</evidence>
<keyword evidence="3" id="KW-1185">Reference proteome</keyword>
<protein>
    <submittedName>
        <fullName evidence="2">Uncharacterized protein</fullName>
    </submittedName>
</protein>
<accession>A0ABY2AIW3</accession>
<feature type="chain" id="PRO_5046053122" evidence="1">
    <location>
        <begin position="22"/>
        <end position="165"/>
    </location>
</feature>
<proteinExistence type="predicted"/>
<sequence length="165" mass="18269">MRIPNCLILLAAVSFIFGAVGCDSSGVAQSVKRLDEKLHEIEVTYISDTCDPYTVRLFLTNDEGKAVMESPILVALPVGLKAPRDSRYAVSGTTFTLKGYLYAHYSDQAGQRIDLVAWKPKSPYSYWSDEEPSEIKTGSDVVPWNEASTDTGNQSFKLQKYNSCL</sequence>
<dbReference type="RefSeq" id="WP_131416323.1">
    <property type="nucleotide sequence ID" value="NZ_SJXE01000007.1"/>
</dbReference>
<gene>
    <name evidence="2" type="ORF">EZV61_13850</name>
</gene>
<organism evidence="2 3">
    <name type="scientific">Corallincola luteus</name>
    <dbReference type="NCBI Taxonomy" id="1775177"/>
    <lineage>
        <taxon>Bacteria</taxon>
        <taxon>Pseudomonadati</taxon>
        <taxon>Pseudomonadota</taxon>
        <taxon>Gammaproteobacteria</taxon>
        <taxon>Alteromonadales</taxon>
        <taxon>Psychromonadaceae</taxon>
        <taxon>Corallincola</taxon>
    </lineage>
</organism>
<dbReference type="Proteomes" id="UP000292554">
    <property type="component" value="Unassembled WGS sequence"/>
</dbReference>
<evidence type="ECO:0000256" key="1">
    <source>
        <dbReference type="SAM" id="SignalP"/>
    </source>
</evidence>
<reference evidence="2 3" key="1">
    <citation type="submission" date="2019-02" db="EMBL/GenBank/DDBJ databases">
        <title>Corallincola luteus sp. nov., a marine bacterium isolated from surface sediment of Bohai Sea in China.</title>
        <authorList>
            <person name="Ren Q."/>
        </authorList>
    </citation>
    <scope>NUCLEOTIDE SEQUENCE [LARGE SCALE GENOMIC DNA]</scope>
    <source>
        <strain evidence="2 3">DASS28</strain>
    </source>
</reference>
<dbReference type="EMBL" id="SJXE01000007">
    <property type="protein sequence ID" value="TCI02436.1"/>
    <property type="molecule type" value="Genomic_DNA"/>
</dbReference>
<keyword evidence="1" id="KW-0732">Signal</keyword>
<dbReference type="PROSITE" id="PS51257">
    <property type="entry name" value="PROKAR_LIPOPROTEIN"/>
    <property type="match status" value="1"/>
</dbReference>
<name>A0ABY2AIW3_9GAMM</name>
<feature type="signal peptide" evidence="1">
    <location>
        <begin position="1"/>
        <end position="21"/>
    </location>
</feature>
<comment type="caution">
    <text evidence="2">The sequence shown here is derived from an EMBL/GenBank/DDBJ whole genome shotgun (WGS) entry which is preliminary data.</text>
</comment>